<dbReference type="Gene3D" id="3.40.50.720">
    <property type="entry name" value="NAD(P)-binding Rossmann-like Domain"/>
    <property type="match status" value="1"/>
</dbReference>
<dbReference type="GO" id="GO:0006571">
    <property type="term" value="P:tyrosine biosynthetic process"/>
    <property type="evidence" value="ECO:0007669"/>
    <property type="project" value="InterPro"/>
</dbReference>
<dbReference type="PANTHER" id="PTHR21363:SF0">
    <property type="entry name" value="PREPHENATE DEHYDROGENASE [NADP(+)]"/>
    <property type="match status" value="1"/>
</dbReference>
<evidence type="ECO:0000313" key="6">
    <source>
        <dbReference type="Proteomes" id="UP000824102"/>
    </source>
</evidence>
<comment type="pathway">
    <text evidence="3">Amino-acid biosynthesis.</text>
</comment>
<dbReference type="InterPro" id="IPR008927">
    <property type="entry name" value="6-PGluconate_DH-like_C_sf"/>
</dbReference>
<dbReference type="SUPFAM" id="SSF51735">
    <property type="entry name" value="NAD(P)-binding Rossmann-fold domains"/>
    <property type="match status" value="1"/>
</dbReference>
<dbReference type="Proteomes" id="UP000824102">
    <property type="component" value="Unassembled WGS sequence"/>
</dbReference>
<comment type="caution">
    <text evidence="5">The sequence shown here is derived from an EMBL/GenBank/DDBJ whole genome shotgun (WGS) entry which is preliminary data.</text>
</comment>
<proteinExistence type="inferred from homology"/>
<dbReference type="InterPro" id="IPR046826">
    <property type="entry name" value="PDH_N"/>
</dbReference>
<keyword evidence="2" id="KW-0560">Oxidoreductase</keyword>
<sequence length="272" mass="29746">MNIIVYGLGIIGASLAAALKDAGHTVLGKNRSRGPVEYALSHQMMDAEASSYEGADVVFLALPPDATIRELQEGKFPDGCIVSDICGVKQAVEEAVYSAPRNYRYVGTHPMAGKETSGITSAARDLYRGKNLVITRSDRTDPAALELIRGLAKDAGFGRIVECSAKEHDEKIALTSQLAHIVSNAYGKSPQALDVVGFTGGSFQDMTRVGGVDESLWTDLYFYDREPLLHELSSLIDRLSEYREALAQDDRETMRALLREGRLAHDKFFSEK</sequence>
<protein>
    <submittedName>
        <fullName evidence="5">Prephenate dehydrogenase/arogenate dehydrogenase family protein</fullName>
    </submittedName>
</protein>
<dbReference type="PANTHER" id="PTHR21363">
    <property type="entry name" value="PREPHENATE DEHYDROGENASE"/>
    <property type="match status" value="1"/>
</dbReference>
<dbReference type="InterPro" id="IPR050812">
    <property type="entry name" value="Preph/Arog_dehydrog"/>
</dbReference>
<feature type="domain" description="Prephenate/arogenate dehydrogenase" evidence="4">
    <location>
        <begin position="1"/>
        <end position="272"/>
    </location>
</feature>
<evidence type="ECO:0000256" key="2">
    <source>
        <dbReference type="ARBA" id="ARBA00023002"/>
    </source>
</evidence>
<comment type="similarity">
    <text evidence="1">Belongs to the prephenate/arogenate dehydrogenase family.</text>
</comment>
<evidence type="ECO:0000256" key="3">
    <source>
        <dbReference type="ARBA" id="ARBA00029440"/>
    </source>
</evidence>
<name>A0A9D2G4L2_9FIRM</name>
<evidence type="ECO:0000259" key="4">
    <source>
        <dbReference type="PROSITE" id="PS51176"/>
    </source>
</evidence>
<dbReference type="AlphaFoldDB" id="A0A9D2G4L2"/>
<dbReference type="InterPro" id="IPR046825">
    <property type="entry name" value="PDH_C"/>
</dbReference>
<accession>A0A9D2G4L2</accession>
<organism evidence="5 6">
    <name type="scientific">Candidatus Gallimonas intestinavium</name>
    <dbReference type="NCBI Taxonomy" id="2838603"/>
    <lineage>
        <taxon>Bacteria</taxon>
        <taxon>Bacillati</taxon>
        <taxon>Bacillota</taxon>
        <taxon>Clostridia</taxon>
        <taxon>Candidatus Gallimonas</taxon>
    </lineage>
</organism>
<dbReference type="GO" id="GO:0070403">
    <property type="term" value="F:NAD+ binding"/>
    <property type="evidence" value="ECO:0007669"/>
    <property type="project" value="InterPro"/>
</dbReference>
<dbReference type="SUPFAM" id="SSF48179">
    <property type="entry name" value="6-phosphogluconate dehydrogenase C-terminal domain-like"/>
    <property type="match status" value="1"/>
</dbReference>
<dbReference type="GO" id="GO:0008977">
    <property type="term" value="F:prephenate dehydrogenase (NAD+) activity"/>
    <property type="evidence" value="ECO:0007669"/>
    <property type="project" value="InterPro"/>
</dbReference>
<gene>
    <name evidence="5" type="ORF">H9964_05625</name>
</gene>
<evidence type="ECO:0000313" key="5">
    <source>
        <dbReference type="EMBL" id="HIZ73039.1"/>
    </source>
</evidence>
<dbReference type="GO" id="GO:0004665">
    <property type="term" value="F:prephenate dehydrogenase (NADP+) activity"/>
    <property type="evidence" value="ECO:0007669"/>
    <property type="project" value="InterPro"/>
</dbReference>
<dbReference type="Gene3D" id="1.10.3660.10">
    <property type="entry name" value="6-phosphogluconate dehydrogenase C-terminal like domain"/>
    <property type="match status" value="1"/>
</dbReference>
<dbReference type="PROSITE" id="PS51176">
    <property type="entry name" value="PDH_ADH"/>
    <property type="match status" value="1"/>
</dbReference>
<dbReference type="Pfam" id="PF02153">
    <property type="entry name" value="PDH_N"/>
    <property type="match status" value="1"/>
</dbReference>
<dbReference type="Pfam" id="PF20463">
    <property type="entry name" value="PDH_C"/>
    <property type="match status" value="1"/>
</dbReference>
<dbReference type="InterPro" id="IPR036291">
    <property type="entry name" value="NAD(P)-bd_dom_sf"/>
</dbReference>
<reference evidence="5" key="1">
    <citation type="journal article" date="2021" name="PeerJ">
        <title>Extensive microbial diversity within the chicken gut microbiome revealed by metagenomics and culture.</title>
        <authorList>
            <person name="Gilroy R."/>
            <person name="Ravi A."/>
            <person name="Getino M."/>
            <person name="Pursley I."/>
            <person name="Horton D.L."/>
            <person name="Alikhan N.F."/>
            <person name="Baker D."/>
            <person name="Gharbi K."/>
            <person name="Hall N."/>
            <person name="Watson M."/>
            <person name="Adriaenssens E.M."/>
            <person name="Foster-Nyarko E."/>
            <person name="Jarju S."/>
            <person name="Secka A."/>
            <person name="Antonio M."/>
            <person name="Oren A."/>
            <person name="Chaudhuri R.R."/>
            <person name="La Ragione R."/>
            <person name="Hildebrand F."/>
            <person name="Pallen M.J."/>
        </authorList>
    </citation>
    <scope>NUCLEOTIDE SEQUENCE</scope>
    <source>
        <strain evidence="5">ChiW7-2402</strain>
    </source>
</reference>
<reference evidence="5" key="2">
    <citation type="submission" date="2021-04" db="EMBL/GenBank/DDBJ databases">
        <authorList>
            <person name="Gilroy R."/>
        </authorList>
    </citation>
    <scope>NUCLEOTIDE SEQUENCE</scope>
    <source>
        <strain evidence="5">ChiW7-2402</strain>
    </source>
</reference>
<evidence type="ECO:0000256" key="1">
    <source>
        <dbReference type="ARBA" id="ARBA00007964"/>
    </source>
</evidence>
<dbReference type="InterPro" id="IPR003099">
    <property type="entry name" value="Prephen_DH"/>
</dbReference>
<dbReference type="EMBL" id="DXBB01000077">
    <property type="protein sequence ID" value="HIZ73039.1"/>
    <property type="molecule type" value="Genomic_DNA"/>
</dbReference>